<dbReference type="PANTHER" id="PTHR31527:SF0">
    <property type="entry name" value="RE64534P"/>
    <property type="match status" value="1"/>
</dbReference>
<dbReference type="RefSeq" id="WP_146433115.1">
    <property type="nucleotide sequence ID" value="NZ_VIGV01000002.1"/>
</dbReference>
<keyword evidence="4" id="KW-1185">Reference proteome</keyword>
<dbReference type="InterPro" id="IPR018959">
    <property type="entry name" value="DUF1989"/>
</dbReference>
<evidence type="ECO:0000259" key="2">
    <source>
        <dbReference type="Pfam" id="PF09347"/>
    </source>
</evidence>
<feature type="domain" description="DUF1989" evidence="2">
    <location>
        <begin position="53"/>
        <end position="219"/>
    </location>
</feature>
<gene>
    <name evidence="3" type="ORF">FK268_08705</name>
</gene>
<sequence>MTAIAETTATTQGARDHARAQADTRVEGMPTVPATAWPDPPAGVPADALTWAETVPGGRYTTKVLARGTRIRLTDTAGTACANVLLWRADAPWERLNLADTVKVPWQAHLGAGHPLLSDQGRVLATVVADDSGHHDALCGATTLASNTAKYGAGEAHSDSPAGRELLVLAAAKHGLTPTDVAPPVSFFHGVTVGADGALASTGSAGAGKAVELVLHLPCVVAVANTAHPLDPSPTFDTGLLEVLAWRADDDLASLVADPDTDPEYRRAVANSEDAHHAAH</sequence>
<feature type="region of interest" description="Disordered" evidence="1">
    <location>
        <begin position="1"/>
        <end position="20"/>
    </location>
</feature>
<evidence type="ECO:0000313" key="4">
    <source>
        <dbReference type="Proteomes" id="UP000319792"/>
    </source>
</evidence>
<proteinExistence type="predicted"/>
<dbReference type="EMBL" id="VIGV01000002">
    <property type="protein sequence ID" value="TWS25270.1"/>
    <property type="molecule type" value="Genomic_DNA"/>
</dbReference>
<evidence type="ECO:0000256" key="1">
    <source>
        <dbReference type="SAM" id="MobiDB-lite"/>
    </source>
</evidence>
<reference evidence="3 4" key="1">
    <citation type="submission" date="2019-06" db="EMBL/GenBank/DDBJ databases">
        <authorList>
            <person name="Teng J.L.L."/>
            <person name="Lee H.H."/>
            <person name="Lau S.K.P."/>
            <person name="Woo P.C.Y."/>
        </authorList>
    </citation>
    <scope>NUCLEOTIDE SEQUENCE [LARGE SCALE GENOMIC DNA]</scope>
    <source>
        <strain evidence="3 4">HKU70</strain>
    </source>
</reference>
<dbReference type="InterPro" id="IPR017792">
    <property type="entry name" value="UAAP1"/>
</dbReference>
<protein>
    <submittedName>
        <fullName evidence="3">DUF1989 domain-containing protein</fullName>
    </submittedName>
</protein>
<dbReference type="PANTHER" id="PTHR31527">
    <property type="entry name" value="RE64534P"/>
    <property type="match status" value="1"/>
</dbReference>
<dbReference type="AlphaFoldDB" id="A0A5C5RRN0"/>
<reference evidence="3 4" key="2">
    <citation type="submission" date="2019-08" db="EMBL/GenBank/DDBJ databases">
        <title>Tsukamurella conjunctivitidis sp. nov., Tsukamurella assacharolytica sp. nov. and Tsukamurella sputae sp. nov. isolated from patients with conjunctivitis, bacteraemia (lymphoma) and respiratory infection (sputum) in Hong Kong.</title>
        <authorList>
            <person name="Fok K.M.N."/>
            <person name="Fong J.Y.H."/>
        </authorList>
    </citation>
    <scope>NUCLEOTIDE SEQUENCE [LARGE SCALE GENOMIC DNA]</scope>
    <source>
        <strain evidence="3 4">HKU70</strain>
    </source>
</reference>
<evidence type="ECO:0000313" key="3">
    <source>
        <dbReference type="EMBL" id="TWS25270.1"/>
    </source>
</evidence>
<dbReference type="Pfam" id="PF09347">
    <property type="entry name" value="DUF1989"/>
    <property type="match status" value="1"/>
</dbReference>
<dbReference type="OrthoDB" id="9772660at2"/>
<comment type="caution">
    <text evidence="3">The sequence shown here is derived from an EMBL/GenBank/DDBJ whole genome shotgun (WGS) entry which is preliminary data.</text>
</comment>
<dbReference type="Proteomes" id="UP000319792">
    <property type="component" value="Unassembled WGS sequence"/>
</dbReference>
<name>A0A5C5RRN0_9ACTN</name>
<dbReference type="NCBIfam" id="TIGR03425">
    <property type="entry name" value="urea_degr_2"/>
    <property type="match status" value="1"/>
</dbReference>
<feature type="compositionally biased region" description="Polar residues" evidence="1">
    <location>
        <begin position="1"/>
        <end position="13"/>
    </location>
</feature>
<accession>A0A5C5RRN0</accession>
<organism evidence="3 4">
    <name type="scientific">Tsukamurella sputi</name>
    <dbReference type="NCBI Taxonomy" id="2591848"/>
    <lineage>
        <taxon>Bacteria</taxon>
        <taxon>Bacillati</taxon>
        <taxon>Actinomycetota</taxon>
        <taxon>Actinomycetes</taxon>
        <taxon>Mycobacteriales</taxon>
        <taxon>Tsukamurellaceae</taxon>
        <taxon>Tsukamurella</taxon>
    </lineage>
</organism>